<keyword evidence="7" id="KW-1185">Reference proteome</keyword>
<comment type="subcellular location">
    <subcellularLocation>
        <location evidence="3">Cytoplasm</location>
    </subcellularLocation>
</comment>
<dbReference type="Proteomes" id="UP000629025">
    <property type="component" value="Unassembled WGS sequence"/>
</dbReference>
<accession>A0ABQ1KNX4</accession>
<keyword evidence="2 3" id="KW-0456">Lyase</keyword>
<evidence type="ECO:0000256" key="2">
    <source>
        <dbReference type="ARBA" id="ARBA00023239"/>
    </source>
</evidence>
<dbReference type="InterPro" id="IPR024083">
    <property type="entry name" value="Fumarase/histidase_N"/>
</dbReference>
<dbReference type="InterPro" id="IPR008948">
    <property type="entry name" value="L-Aspartase-like"/>
</dbReference>
<evidence type="ECO:0000313" key="7">
    <source>
        <dbReference type="Proteomes" id="UP000629025"/>
    </source>
</evidence>
<keyword evidence="3" id="KW-0816">Tricarboxylic acid cycle</keyword>
<dbReference type="PANTHER" id="PTHR42696">
    <property type="entry name" value="ASPARTATE AMMONIA-LYASE"/>
    <property type="match status" value="1"/>
</dbReference>
<feature type="active site" evidence="3">
    <location>
        <position position="310"/>
    </location>
</feature>
<evidence type="ECO:0000256" key="1">
    <source>
        <dbReference type="ARBA" id="ARBA00009084"/>
    </source>
</evidence>
<organism evidence="6 7">
    <name type="scientific">Marinobacterium zhoushanense</name>
    <dbReference type="NCBI Taxonomy" id="1679163"/>
    <lineage>
        <taxon>Bacteria</taxon>
        <taxon>Pseudomonadati</taxon>
        <taxon>Pseudomonadota</taxon>
        <taxon>Gammaproteobacteria</taxon>
        <taxon>Oceanospirillales</taxon>
        <taxon>Oceanospirillaceae</taxon>
        <taxon>Marinobacterium</taxon>
    </lineage>
</organism>
<gene>
    <name evidence="3 6" type="primary">fumC</name>
    <name evidence="6" type="ORF">GCM10011352_34510</name>
</gene>
<dbReference type="PANTHER" id="PTHR42696:SF2">
    <property type="entry name" value="ASPARTATE AMMONIA-LYASE"/>
    <property type="match status" value="1"/>
</dbReference>
<comment type="miscellaneous">
    <text evidence="3">There are 2 substrate-binding sites: the catalytic A site, and the non-catalytic B site that may play a role in the transfer of substrate or product between the active site and the solvent. Alternatively, the B site may bind allosteric effectors.</text>
</comment>
<comment type="caution">
    <text evidence="6">The sequence shown here is derived from an EMBL/GenBank/DDBJ whole genome shotgun (WGS) entry which is preliminary data.</text>
</comment>
<dbReference type="Gene3D" id="1.10.40.30">
    <property type="entry name" value="Fumarase/aspartase (C-terminal domain)"/>
    <property type="match status" value="1"/>
</dbReference>
<evidence type="ECO:0000256" key="3">
    <source>
        <dbReference type="HAMAP-Rule" id="MF_00743"/>
    </source>
</evidence>
<feature type="active site" description="Proton donor/acceptor" evidence="3">
    <location>
        <position position="180"/>
    </location>
</feature>
<feature type="binding site" evidence="3">
    <location>
        <begin position="316"/>
        <end position="318"/>
    </location>
    <ligand>
        <name>substrate</name>
    </ligand>
</feature>
<dbReference type="EMBL" id="BMIJ01000007">
    <property type="protein sequence ID" value="GGC05425.1"/>
    <property type="molecule type" value="Genomic_DNA"/>
</dbReference>
<protein>
    <recommendedName>
        <fullName evidence="3">Fumarate hydratase class II</fullName>
        <shortName evidence="3">Fumarase C</shortName>
        <ecNumber evidence="3">4.2.1.2</ecNumber>
    </recommendedName>
    <alternativeName>
        <fullName evidence="3">Aerobic fumarase</fullName>
    </alternativeName>
    <alternativeName>
        <fullName evidence="3">Iron-independent fumarase</fullName>
    </alternativeName>
</protein>
<dbReference type="PRINTS" id="PR00145">
    <property type="entry name" value="ARGSUCLYASE"/>
</dbReference>
<dbReference type="Gene3D" id="1.10.275.10">
    <property type="entry name" value="Fumarase/aspartase (N-terminal domain)"/>
    <property type="match status" value="1"/>
</dbReference>
<dbReference type="EC" id="4.2.1.2" evidence="3"/>
<dbReference type="InterPro" id="IPR020557">
    <property type="entry name" value="Fumarate_lyase_CS"/>
</dbReference>
<proteinExistence type="inferred from homology"/>
<comment type="pathway">
    <text evidence="3">Carbohydrate metabolism; tricarboxylic acid cycle; (S)-malate from fumarate: step 1/1.</text>
</comment>
<evidence type="ECO:0000259" key="4">
    <source>
        <dbReference type="Pfam" id="PF00206"/>
    </source>
</evidence>
<comment type="similarity">
    <text evidence="1 3">Belongs to the class-II fumarase/aspartase family. Fumarase subfamily.</text>
</comment>
<feature type="binding site" evidence="3">
    <location>
        <begin position="131"/>
        <end position="133"/>
    </location>
    <ligand>
        <name>substrate</name>
    </ligand>
</feature>
<dbReference type="Pfam" id="PF00206">
    <property type="entry name" value="Lyase_1"/>
    <property type="match status" value="1"/>
</dbReference>
<feature type="binding site" evidence="3">
    <location>
        <begin position="96"/>
        <end position="98"/>
    </location>
    <ligand>
        <name>substrate</name>
    </ligand>
</feature>
<comment type="subunit">
    <text evidence="3">Homotetramer.</text>
</comment>
<feature type="domain" description="Fumarate lyase N-terminal" evidence="4">
    <location>
        <begin position="10"/>
        <end position="334"/>
    </location>
</feature>
<dbReference type="HAMAP" id="MF_00743">
    <property type="entry name" value="FumaraseC"/>
    <property type="match status" value="1"/>
</dbReference>
<dbReference type="RefSeq" id="WP_188750602.1">
    <property type="nucleotide sequence ID" value="NZ_BMIJ01000007.1"/>
</dbReference>
<dbReference type="NCBIfam" id="NF008909">
    <property type="entry name" value="PRK12273.1"/>
    <property type="match status" value="1"/>
</dbReference>
<dbReference type="Pfam" id="PF10415">
    <property type="entry name" value="FumaraseC_C"/>
    <property type="match status" value="1"/>
</dbReference>
<comment type="function">
    <text evidence="3">Involved in the TCA cycle. Catalyzes the stereospecific interconversion of fumarate to L-malate.</text>
</comment>
<name>A0ABQ1KNX4_9GAMM</name>
<dbReference type="InterPro" id="IPR022761">
    <property type="entry name" value="Fumarate_lyase_N"/>
</dbReference>
<evidence type="ECO:0000313" key="6">
    <source>
        <dbReference type="EMBL" id="GGC05425.1"/>
    </source>
</evidence>
<feature type="domain" description="Fumarase C C-terminal" evidence="5">
    <location>
        <begin position="400"/>
        <end position="452"/>
    </location>
</feature>
<dbReference type="SUPFAM" id="SSF48557">
    <property type="entry name" value="L-aspartase-like"/>
    <property type="match status" value="1"/>
</dbReference>
<feature type="binding site" evidence="3">
    <location>
        <position position="311"/>
    </location>
    <ligand>
        <name>substrate</name>
    </ligand>
</feature>
<feature type="binding site" description="in site B" evidence="3">
    <location>
        <begin position="121"/>
        <end position="124"/>
    </location>
    <ligand>
        <name>substrate</name>
    </ligand>
</feature>
<keyword evidence="3" id="KW-0963">Cytoplasm</keyword>
<evidence type="ECO:0000259" key="5">
    <source>
        <dbReference type="Pfam" id="PF10415"/>
    </source>
</evidence>
<feature type="binding site" evidence="3">
    <location>
        <position position="179"/>
    </location>
    <ligand>
        <name>substrate</name>
    </ligand>
</feature>
<dbReference type="InterPro" id="IPR000362">
    <property type="entry name" value="Fumarate_lyase_fam"/>
</dbReference>
<dbReference type="InterPro" id="IPR051546">
    <property type="entry name" value="Aspartate_Ammonia-Lyase"/>
</dbReference>
<feature type="site" description="Important for catalytic activity" evidence="3">
    <location>
        <position position="323"/>
    </location>
</feature>
<sequence>MKRTEHDSLGPVDVPAEALYGAQTQRAVDNFKISERHLQPAFIHALAQIKTACAKTNAELGLLDTEHAKAIAAAAKRIIDGEFYDQFPVDVFQTGSGTSTNMNMNEVLSHLVERDSGLKLHPNDHINMSQSSNDVIPTALHLSVLNELHLTLLPALRHLDDRIRRKASTLHEVVKTGRTHLMDAMPLTMEQELTGWHHQLAASIARLDQTTSRLTQLAQGGTAVGTGINAPVAFARLFCRQLSAQVGMTLTPAESFFTALSNQDTALELSAAMRTAATTLIKIADDLRWMNSGPLAGIGEIELQALQPGSSIMPGKVNPVIPEAVLMTCMQVCGNDTTVALSAQRSNFQLNVMLPVIAYNLLDSLSLLANAATALADKAIDTFTVRQEHIEQALSRNPILVTALNRVIGYEKAAALAKQAYAEGRPIIDVVEQETELSREELEQMLDPHLLTRPGG</sequence>
<dbReference type="InterPro" id="IPR005677">
    <property type="entry name" value="Fum_hydII"/>
</dbReference>
<reference evidence="7" key="1">
    <citation type="journal article" date="2019" name="Int. J. Syst. Evol. Microbiol.">
        <title>The Global Catalogue of Microorganisms (GCM) 10K type strain sequencing project: providing services to taxonomists for standard genome sequencing and annotation.</title>
        <authorList>
            <consortium name="The Broad Institute Genomics Platform"/>
            <consortium name="The Broad Institute Genome Sequencing Center for Infectious Disease"/>
            <person name="Wu L."/>
            <person name="Ma J."/>
        </authorList>
    </citation>
    <scope>NUCLEOTIDE SEQUENCE [LARGE SCALE GENOMIC DNA]</scope>
    <source>
        <strain evidence="7">CGMCC 1.15341</strain>
    </source>
</reference>
<dbReference type="Gene3D" id="1.20.200.10">
    <property type="entry name" value="Fumarase/aspartase (Central domain)"/>
    <property type="match status" value="1"/>
</dbReference>
<dbReference type="PRINTS" id="PR00149">
    <property type="entry name" value="FUMRATELYASE"/>
</dbReference>
<dbReference type="InterPro" id="IPR018951">
    <property type="entry name" value="Fumarase_C_C"/>
</dbReference>
<comment type="catalytic activity">
    <reaction evidence="3">
        <text>(S)-malate = fumarate + H2O</text>
        <dbReference type="Rhea" id="RHEA:12460"/>
        <dbReference type="ChEBI" id="CHEBI:15377"/>
        <dbReference type="ChEBI" id="CHEBI:15589"/>
        <dbReference type="ChEBI" id="CHEBI:29806"/>
        <dbReference type="EC" id="4.2.1.2"/>
    </reaction>
</comment>
<dbReference type="PROSITE" id="PS00163">
    <property type="entry name" value="FUMARATE_LYASES"/>
    <property type="match status" value="1"/>
</dbReference>